<dbReference type="GO" id="GO:0016812">
    <property type="term" value="F:hydrolase activity, acting on carbon-nitrogen (but not peptide) bonds, in cyclic amides"/>
    <property type="evidence" value="ECO:0007669"/>
    <property type="project" value="TreeGrafter"/>
</dbReference>
<dbReference type="SUPFAM" id="SSF51556">
    <property type="entry name" value="Metallo-dependent hydrolases"/>
    <property type="match status" value="1"/>
</dbReference>
<sequence length="472" mass="52345">MSLLIKNGNIITSTNEYQADIYVEDEKIVAIGENLDYKADETIDATGKYVFPGGVDEHVHYNSFNSLGYEHSHAALAGGTTTVGDFVMQPEGVSLKDSVINYKRDFVDGVSTPDYIFHGIIMDPSDETIEGLKDVPSVGVSSVKVFMAYKGMPFYVDDEWLFKALQNGKKAGVTIMIHAENADVVNIRTKQLIEEGKTDVKYFPKSRPVFAEAEATSRAVYMAKIADAPLFVVHVTNQKAAEVIRQAYNEGMSVYGETCTHYLMLNDEVFSKPNFEGAKYVCTPPIRPQSDVDFLWEAIDRGWLLAVGSDHCAIVGGFEEGKKKGLKDFSKIPPGSPGVQDRLNMMWTYGVEEGKISRQKFVEVCCTNPAKVCGVYPQKGDLIVGSDADIVVFNPEYKGTIKFEDALMGSDYSTYEGYEQKGRAEKVFLRGKLMAENGKFVGEKGIGKQAMSKPYAYSYSKFKEKESLDDNK</sequence>
<keyword evidence="8" id="KW-1185">Reference proteome</keyword>
<accession>A0A1U7M8I4</accession>
<dbReference type="SUPFAM" id="SSF51338">
    <property type="entry name" value="Composite domain of metallo-dependent hydrolases"/>
    <property type="match status" value="1"/>
</dbReference>
<dbReference type="NCBIfam" id="TIGR02033">
    <property type="entry name" value="D-hydantoinase"/>
    <property type="match status" value="1"/>
</dbReference>
<evidence type="ECO:0000259" key="6">
    <source>
        <dbReference type="Pfam" id="PF01979"/>
    </source>
</evidence>
<protein>
    <submittedName>
        <fullName evidence="7">D-hydantoinase</fullName>
        <ecNumber evidence="7">3.5.2.-</ecNumber>
    </submittedName>
</protein>
<name>A0A1U7M8I4_TISCR</name>
<dbReference type="PANTHER" id="PTHR11647">
    <property type="entry name" value="HYDRANTOINASE/DIHYDROPYRIMIDINASE FAMILY MEMBER"/>
    <property type="match status" value="1"/>
</dbReference>
<comment type="cofactor">
    <cofactor evidence="1">
        <name>Zn(2+)</name>
        <dbReference type="ChEBI" id="CHEBI:29105"/>
    </cofactor>
</comment>
<evidence type="ECO:0000313" key="8">
    <source>
        <dbReference type="Proteomes" id="UP000186112"/>
    </source>
</evidence>
<evidence type="ECO:0000256" key="5">
    <source>
        <dbReference type="PIRSR" id="PIRSR611778-50"/>
    </source>
</evidence>
<dbReference type="InterPro" id="IPR011778">
    <property type="entry name" value="Hydantoinase/dihydroPyrase"/>
</dbReference>
<proteinExistence type="inferred from homology"/>
<dbReference type="InterPro" id="IPR011059">
    <property type="entry name" value="Metal-dep_hydrolase_composite"/>
</dbReference>
<dbReference type="InterPro" id="IPR050378">
    <property type="entry name" value="Metallo-dep_Hydrolases_sf"/>
</dbReference>
<dbReference type="Gene3D" id="2.30.40.10">
    <property type="entry name" value="Urease, subunit C, domain 1"/>
    <property type="match status" value="1"/>
</dbReference>
<keyword evidence="3" id="KW-0479">Metal-binding</keyword>
<gene>
    <name evidence="7" type="primary">hyuA</name>
    <name evidence="7" type="ORF">TICRE_04480</name>
</gene>
<dbReference type="InterPro" id="IPR032466">
    <property type="entry name" value="Metal_Hydrolase"/>
</dbReference>
<comment type="similarity">
    <text evidence="2">Belongs to the metallo-dependent hydrolases superfamily. Hydantoinase/dihydropyrimidinase family.</text>
</comment>
<feature type="modified residue" description="N6-carboxylysine" evidence="5">
    <location>
        <position position="144"/>
    </location>
</feature>
<dbReference type="OrthoDB" id="9765462at2"/>
<organism evidence="7 8">
    <name type="scientific">Tissierella creatinophila DSM 6911</name>
    <dbReference type="NCBI Taxonomy" id="1123403"/>
    <lineage>
        <taxon>Bacteria</taxon>
        <taxon>Bacillati</taxon>
        <taxon>Bacillota</taxon>
        <taxon>Tissierellia</taxon>
        <taxon>Tissierellales</taxon>
        <taxon>Tissierellaceae</taxon>
        <taxon>Tissierella</taxon>
    </lineage>
</organism>
<dbReference type="Proteomes" id="UP000186112">
    <property type="component" value="Unassembled WGS sequence"/>
</dbReference>
<dbReference type="Pfam" id="PF01979">
    <property type="entry name" value="Amidohydro_1"/>
    <property type="match status" value="1"/>
</dbReference>
<dbReference type="EC" id="3.5.2.-" evidence="7"/>
<comment type="PTM">
    <text evidence="5">Carbamylation allows a single lysine to coordinate two divalent metal cations.</text>
</comment>
<evidence type="ECO:0000256" key="3">
    <source>
        <dbReference type="ARBA" id="ARBA00022723"/>
    </source>
</evidence>
<dbReference type="CDD" id="cd01314">
    <property type="entry name" value="D-HYD"/>
    <property type="match status" value="1"/>
</dbReference>
<evidence type="ECO:0000256" key="2">
    <source>
        <dbReference type="ARBA" id="ARBA00008829"/>
    </source>
</evidence>
<feature type="domain" description="Amidohydrolase-related" evidence="6">
    <location>
        <begin position="49"/>
        <end position="433"/>
    </location>
</feature>
<dbReference type="InterPro" id="IPR006680">
    <property type="entry name" value="Amidohydro-rel"/>
</dbReference>
<dbReference type="AlphaFoldDB" id="A0A1U7M8I4"/>
<dbReference type="PANTHER" id="PTHR11647:SF1">
    <property type="entry name" value="COLLAPSIN RESPONSE MEDIATOR PROTEIN"/>
    <property type="match status" value="1"/>
</dbReference>
<comment type="caution">
    <text evidence="7">The sequence shown here is derived from an EMBL/GenBank/DDBJ whole genome shotgun (WGS) entry which is preliminary data.</text>
</comment>
<evidence type="ECO:0000256" key="4">
    <source>
        <dbReference type="ARBA" id="ARBA00022801"/>
    </source>
</evidence>
<keyword evidence="4 7" id="KW-0378">Hydrolase</keyword>
<evidence type="ECO:0000256" key="1">
    <source>
        <dbReference type="ARBA" id="ARBA00001947"/>
    </source>
</evidence>
<dbReference type="RefSeq" id="WP_075724690.1">
    <property type="nucleotide sequence ID" value="NZ_LTDM01000005.1"/>
</dbReference>
<dbReference type="GO" id="GO:0046872">
    <property type="term" value="F:metal ion binding"/>
    <property type="evidence" value="ECO:0007669"/>
    <property type="project" value="UniProtKB-KW"/>
</dbReference>
<dbReference type="FunFam" id="3.20.20.140:FF:000174">
    <property type="entry name" value="Dihydropyrimidinase-related protein 2"/>
    <property type="match status" value="1"/>
</dbReference>
<dbReference type="Gene3D" id="3.20.20.140">
    <property type="entry name" value="Metal-dependent hydrolases"/>
    <property type="match status" value="1"/>
</dbReference>
<reference evidence="7 8" key="1">
    <citation type="submission" date="2016-02" db="EMBL/GenBank/DDBJ databases">
        <title>Genome sequence of Tissierella creatinophila DSM 6911.</title>
        <authorList>
            <person name="Poehlein A."/>
            <person name="Daniel R."/>
        </authorList>
    </citation>
    <scope>NUCLEOTIDE SEQUENCE [LARGE SCALE GENOMIC DNA]</scope>
    <source>
        <strain evidence="7 8">DSM 6911</strain>
    </source>
</reference>
<dbReference type="EMBL" id="LTDM01000005">
    <property type="protein sequence ID" value="OLS03591.1"/>
    <property type="molecule type" value="Genomic_DNA"/>
</dbReference>
<dbReference type="GO" id="GO:0005829">
    <property type="term" value="C:cytosol"/>
    <property type="evidence" value="ECO:0007669"/>
    <property type="project" value="TreeGrafter"/>
</dbReference>
<evidence type="ECO:0000313" key="7">
    <source>
        <dbReference type="EMBL" id="OLS03591.1"/>
    </source>
</evidence>